<dbReference type="AlphaFoldDB" id="A0AAD9RRX0"/>
<keyword evidence="11" id="KW-0472">Membrane</keyword>
<comment type="similarity">
    <text evidence="4">Belongs to the UPP synthase family.</text>
</comment>
<evidence type="ECO:0000256" key="5">
    <source>
        <dbReference type="ARBA" id="ARBA00012596"/>
    </source>
</evidence>
<dbReference type="GO" id="GO:0005789">
    <property type="term" value="C:endoplasmic reticulum membrane"/>
    <property type="evidence" value="ECO:0007669"/>
    <property type="project" value="UniProtKB-SubCell"/>
</dbReference>
<evidence type="ECO:0000256" key="12">
    <source>
        <dbReference type="ARBA" id="ARBA00047353"/>
    </source>
</evidence>
<evidence type="ECO:0000256" key="9">
    <source>
        <dbReference type="ARBA" id="ARBA00022842"/>
    </source>
</evidence>
<keyword evidence="8" id="KW-0256">Endoplasmic reticulum</keyword>
<dbReference type="EC" id="2.5.1.87" evidence="5"/>
<evidence type="ECO:0000256" key="6">
    <source>
        <dbReference type="ARBA" id="ARBA00022679"/>
    </source>
</evidence>
<evidence type="ECO:0000256" key="10">
    <source>
        <dbReference type="ARBA" id="ARBA00022989"/>
    </source>
</evidence>
<keyword evidence="10" id="KW-1133">Transmembrane helix</keyword>
<reference evidence="13" key="1">
    <citation type="submission" date="2021-08" db="EMBL/GenBank/DDBJ databases">
        <authorList>
            <person name="Misof B."/>
            <person name="Oliver O."/>
            <person name="Podsiadlowski L."/>
            <person name="Donath A."/>
            <person name="Peters R."/>
            <person name="Mayer C."/>
            <person name="Rust J."/>
            <person name="Gunkel S."/>
            <person name="Lesny P."/>
            <person name="Martin S."/>
            <person name="Oeyen J.P."/>
            <person name="Petersen M."/>
            <person name="Panagiotis P."/>
            <person name="Wilbrandt J."/>
            <person name="Tanja T."/>
        </authorList>
    </citation>
    <scope>NUCLEOTIDE SEQUENCE</scope>
    <source>
        <strain evidence="13">GBR_01_08_01A</strain>
        <tissue evidence="13">Thorax + abdomen</tissue>
    </source>
</reference>
<accession>A0AAD9RRX0</accession>
<sequence length="231" mass="26781">MSRRTQNVYNISKCTGYWYKRNPKTEVEMLVKSMNRIRRFPKHLVVLGEKEGCIEDSIRIIVWCITLDIPFVSFFGRKDFLSQHENAIKQKFAINKPELMEYIHWSWTHIPQKENGITGSNPKVQVLLACNNSGKGGIVSLAQDLAQAITVKDLRVEEINERFICEKMTLKGIPEPDLALIHGHICSTYGFLPWHTRTTEFFMLPLCHDVSVKDFIGILEKYSKCEQRYGE</sequence>
<comment type="caution">
    <text evidence="13">The sequence shown here is derived from an EMBL/GenBank/DDBJ whole genome shotgun (WGS) entry which is preliminary data.</text>
</comment>
<evidence type="ECO:0000256" key="4">
    <source>
        <dbReference type="ARBA" id="ARBA00005432"/>
    </source>
</evidence>
<keyword evidence="14" id="KW-1185">Reference proteome</keyword>
<keyword evidence="6" id="KW-0808">Transferase</keyword>
<comment type="pathway">
    <text evidence="3">Protein modification; protein glycosylation.</text>
</comment>
<evidence type="ECO:0000256" key="7">
    <source>
        <dbReference type="ARBA" id="ARBA00022692"/>
    </source>
</evidence>
<dbReference type="GO" id="GO:0045547">
    <property type="term" value="F:ditrans,polycis-polyprenyl diphosphate synthase [(2E,6E)-farnesyl diphosphate specific] activity"/>
    <property type="evidence" value="ECO:0007669"/>
    <property type="project" value="UniProtKB-EC"/>
</dbReference>
<dbReference type="InterPro" id="IPR038887">
    <property type="entry name" value="Nus1/NgBR"/>
</dbReference>
<evidence type="ECO:0000256" key="11">
    <source>
        <dbReference type="ARBA" id="ARBA00023136"/>
    </source>
</evidence>
<dbReference type="SUPFAM" id="SSF64005">
    <property type="entry name" value="Undecaprenyl diphosphate synthase"/>
    <property type="match status" value="1"/>
</dbReference>
<organism evidence="13 14">
    <name type="scientific">Odynerus spinipes</name>
    <dbReference type="NCBI Taxonomy" id="1348599"/>
    <lineage>
        <taxon>Eukaryota</taxon>
        <taxon>Metazoa</taxon>
        <taxon>Ecdysozoa</taxon>
        <taxon>Arthropoda</taxon>
        <taxon>Hexapoda</taxon>
        <taxon>Insecta</taxon>
        <taxon>Pterygota</taxon>
        <taxon>Neoptera</taxon>
        <taxon>Endopterygota</taxon>
        <taxon>Hymenoptera</taxon>
        <taxon>Apocrita</taxon>
        <taxon>Aculeata</taxon>
        <taxon>Vespoidea</taxon>
        <taxon>Vespidae</taxon>
        <taxon>Eumeninae</taxon>
        <taxon>Odynerus</taxon>
    </lineage>
</organism>
<dbReference type="PANTHER" id="PTHR21528">
    <property type="entry name" value="DEHYDRODOLICHYL DIPHOSPHATE SYNTHASE COMPLEX SUBUNIT NUS1"/>
    <property type="match status" value="1"/>
</dbReference>
<dbReference type="InterPro" id="IPR001441">
    <property type="entry name" value="UPP_synth-like"/>
</dbReference>
<comment type="subcellular location">
    <subcellularLocation>
        <location evidence="2">Endoplasmic reticulum membrane</location>
    </subcellularLocation>
</comment>
<evidence type="ECO:0000313" key="13">
    <source>
        <dbReference type="EMBL" id="KAK2584827.1"/>
    </source>
</evidence>
<reference evidence="13" key="2">
    <citation type="journal article" date="2023" name="Commun. Biol.">
        <title>Intrasexual cuticular hydrocarbon dimorphism in a wasp sheds light on hydrocarbon biosynthesis genes in Hymenoptera.</title>
        <authorList>
            <person name="Moris V.C."/>
            <person name="Podsiadlowski L."/>
            <person name="Martin S."/>
            <person name="Oeyen J.P."/>
            <person name="Donath A."/>
            <person name="Petersen M."/>
            <person name="Wilbrandt J."/>
            <person name="Misof B."/>
            <person name="Liedtke D."/>
            <person name="Thamm M."/>
            <person name="Scheiner R."/>
            <person name="Schmitt T."/>
            <person name="Niehuis O."/>
        </authorList>
    </citation>
    <scope>NUCLEOTIDE SEQUENCE</scope>
    <source>
        <strain evidence="13">GBR_01_08_01A</strain>
    </source>
</reference>
<evidence type="ECO:0000313" key="14">
    <source>
        <dbReference type="Proteomes" id="UP001258017"/>
    </source>
</evidence>
<dbReference type="Proteomes" id="UP001258017">
    <property type="component" value="Unassembled WGS sequence"/>
</dbReference>
<name>A0AAD9RRX0_9HYME</name>
<evidence type="ECO:0000256" key="3">
    <source>
        <dbReference type="ARBA" id="ARBA00004922"/>
    </source>
</evidence>
<evidence type="ECO:0000256" key="8">
    <source>
        <dbReference type="ARBA" id="ARBA00022824"/>
    </source>
</evidence>
<comment type="catalytic activity">
    <reaction evidence="12">
        <text>n isopentenyl diphosphate + (2E,6E)-farnesyl diphosphate = a di-trans,poly-cis-polyprenyl diphosphate + n diphosphate</text>
        <dbReference type="Rhea" id="RHEA:53008"/>
        <dbReference type="Rhea" id="RHEA-COMP:19494"/>
        <dbReference type="ChEBI" id="CHEBI:33019"/>
        <dbReference type="ChEBI" id="CHEBI:128769"/>
        <dbReference type="ChEBI" id="CHEBI:136960"/>
        <dbReference type="ChEBI" id="CHEBI:175763"/>
        <dbReference type="EC" id="2.5.1.87"/>
    </reaction>
</comment>
<comment type="cofactor">
    <cofactor evidence="1">
        <name>Mg(2+)</name>
        <dbReference type="ChEBI" id="CHEBI:18420"/>
    </cofactor>
</comment>
<keyword evidence="7" id="KW-0812">Transmembrane</keyword>
<dbReference type="PANTHER" id="PTHR21528:SF0">
    <property type="entry name" value="DEHYDRODOLICHYL DIPHOSPHATE SYNTHASE COMPLEX SUBUNIT NUS1"/>
    <property type="match status" value="1"/>
</dbReference>
<protein>
    <recommendedName>
        <fullName evidence="5">ditrans,polycis-polyprenyl diphosphate synthase [(2E,6E)-farnesyldiphosphate specific]</fullName>
        <ecNumber evidence="5">2.5.1.87</ecNumber>
    </recommendedName>
</protein>
<evidence type="ECO:0000256" key="2">
    <source>
        <dbReference type="ARBA" id="ARBA00004586"/>
    </source>
</evidence>
<dbReference type="Gene3D" id="3.40.1180.10">
    <property type="entry name" value="Decaprenyl diphosphate synthase-like"/>
    <property type="match status" value="1"/>
</dbReference>
<dbReference type="EMBL" id="JAIFRP010000026">
    <property type="protein sequence ID" value="KAK2584827.1"/>
    <property type="molecule type" value="Genomic_DNA"/>
</dbReference>
<gene>
    <name evidence="13" type="ORF">KPH14_007139</name>
</gene>
<keyword evidence="9" id="KW-0460">Magnesium</keyword>
<dbReference type="InterPro" id="IPR036424">
    <property type="entry name" value="UPP_synth-like_sf"/>
</dbReference>
<evidence type="ECO:0000256" key="1">
    <source>
        <dbReference type="ARBA" id="ARBA00001946"/>
    </source>
</evidence>
<proteinExistence type="inferred from homology"/>
<dbReference type="GO" id="GO:1904423">
    <property type="term" value="C:dehydrodolichyl diphosphate synthase complex"/>
    <property type="evidence" value="ECO:0007669"/>
    <property type="project" value="InterPro"/>
</dbReference>
<dbReference type="Pfam" id="PF01255">
    <property type="entry name" value="Prenyltransf"/>
    <property type="match status" value="1"/>
</dbReference>